<evidence type="ECO:0000256" key="7">
    <source>
        <dbReference type="ARBA" id="ARBA00023157"/>
    </source>
</evidence>
<feature type="transmembrane region" description="Helical" evidence="11">
    <location>
        <begin position="62"/>
        <end position="80"/>
    </location>
</feature>
<keyword evidence="11" id="KW-0716">Sensory transduction</keyword>
<feature type="transmembrane region" description="Helical" evidence="11">
    <location>
        <begin position="239"/>
        <end position="262"/>
    </location>
</feature>
<keyword evidence="7" id="KW-1015">Disulfide bond</keyword>
<proteinExistence type="inferred from homology"/>
<name>A0A9F2RE19_PYTBI</name>
<evidence type="ECO:0000256" key="11">
    <source>
        <dbReference type="RuleBase" id="RU363047"/>
    </source>
</evidence>
<dbReference type="PROSITE" id="PS50262">
    <property type="entry name" value="G_PROTEIN_RECEP_F1_2"/>
    <property type="match status" value="1"/>
</dbReference>
<evidence type="ECO:0000256" key="4">
    <source>
        <dbReference type="ARBA" id="ARBA00022989"/>
    </source>
</evidence>
<dbReference type="GO" id="GO:0005886">
    <property type="term" value="C:plasma membrane"/>
    <property type="evidence" value="ECO:0007669"/>
    <property type="project" value="UniProtKB-SubCell"/>
</dbReference>
<feature type="transmembrane region" description="Helical" evidence="11">
    <location>
        <begin position="274"/>
        <end position="292"/>
    </location>
</feature>
<evidence type="ECO:0000256" key="1">
    <source>
        <dbReference type="ARBA" id="ARBA00004141"/>
    </source>
</evidence>
<evidence type="ECO:0000256" key="3">
    <source>
        <dbReference type="ARBA" id="ARBA00022692"/>
    </source>
</evidence>
<dbReference type="PANTHER" id="PTHR48002">
    <property type="entry name" value="OLFACTORY RECEPTOR"/>
    <property type="match status" value="1"/>
</dbReference>
<feature type="non-terminal residue" evidence="14">
    <location>
        <position position="1"/>
    </location>
</feature>
<comment type="subcellular location">
    <subcellularLocation>
        <location evidence="11">Cell membrane</location>
        <topology evidence="11">Multi-pass membrane protein</topology>
    </subcellularLocation>
    <subcellularLocation>
        <location evidence="1">Membrane</location>
        <topology evidence="1">Multi-pass membrane protein</topology>
    </subcellularLocation>
</comment>
<dbReference type="RefSeq" id="XP_007444862.1">
    <property type="nucleotide sequence ID" value="XM_007444800.1"/>
</dbReference>
<dbReference type="InterPro" id="IPR000276">
    <property type="entry name" value="GPCR_Rhodpsn"/>
</dbReference>
<dbReference type="CDD" id="cd15935">
    <property type="entry name" value="7tmA_OR4Q3-like"/>
    <property type="match status" value="1"/>
</dbReference>
<evidence type="ECO:0000256" key="9">
    <source>
        <dbReference type="ARBA" id="ARBA00023224"/>
    </source>
</evidence>
<feature type="transmembrane region" description="Helical" evidence="11">
    <location>
        <begin position="26"/>
        <end position="50"/>
    </location>
</feature>
<dbReference type="GO" id="GO:0004984">
    <property type="term" value="F:olfactory receptor activity"/>
    <property type="evidence" value="ECO:0007669"/>
    <property type="project" value="InterPro"/>
</dbReference>
<evidence type="ECO:0000313" key="13">
    <source>
        <dbReference type="Proteomes" id="UP000695026"/>
    </source>
</evidence>
<feature type="transmembrane region" description="Helical" evidence="11">
    <location>
        <begin position="207"/>
        <end position="227"/>
    </location>
</feature>
<gene>
    <name evidence="14" type="primary">LOC103067595</name>
</gene>
<keyword evidence="5 10" id="KW-0297">G-protein coupled receptor</keyword>
<keyword evidence="9 10" id="KW-0807">Transducer</keyword>
<evidence type="ECO:0000256" key="6">
    <source>
        <dbReference type="ARBA" id="ARBA00023136"/>
    </source>
</evidence>
<dbReference type="OrthoDB" id="9845816at2759"/>
<dbReference type="PRINTS" id="PR00245">
    <property type="entry name" value="OLFACTORYR"/>
</dbReference>
<dbReference type="Proteomes" id="UP000695026">
    <property type="component" value="Unplaced"/>
</dbReference>
<reference evidence="14" key="1">
    <citation type="submission" date="2025-08" db="UniProtKB">
        <authorList>
            <consortium name="RefSeq"/>
        </authorList>
    </citation>
    <scope>IDENTIFICATION</scope>
    <source>
        <tissue evidence="14">Liver</tissue>
    </source>
</reference>
<dbReference type="Pfam" id="PF13853">
    <property type="entry name" value="7tm_4"/>
    <property type="match status" value="1"/>
</dbReference>
<keyword evidence="3 10" id="KW-0812">Transmembrane</keyword>
<dbReference type="GO" id="GO:0004930">
    <property type="term" value="F:G protein-coupled receptor activity"/>
    <property type="evidence" value="ECO:0007669"/>
    <property type="project" value="UniProtKB-KW"/>
</dbReference>
<keyword evidence="4 11" id="KW-1133">Transmembrane helix</keyword>
<dbReference type="AlphaFoldDB" id="A0A9F2RE19"/>
<dbReference type="InterPro" id="IPR050427">
    <property type="entry name" value="Olfactory_Receptors"/>
</dbReference>
<evidence type="ECO:0000256" key="10">
    <source>
        <dbReference type="RuleBase" id="RU000688"/>
    </source>
</evidence>
<feature type="transmembrane region" description="Helical" evidence="11">
    <location>
        <begin position="143"/>
        <end position="166"/>
    </location>
</feature>
<dbReference type="InterPro" id="IPR000725">
    <property type="entry name" value="Olfact_rcpt"/>
</dbReference>
<sequence length="319" mass="35655">LIIPVNDSTVTEFVFLGHSNSRPIQLLLFVLALAAYTTCLMGNLFIVVTVHGEPHLYQSPMYFFLANLSMFDIFLSSLATPKLLTDLVTCSRTISFMGCMIQIFFIHFIGGSEMLLVTLMAYDRYMAICHPLTYMASMNRPCCIKLLTSCWAGGLIHTTTQMVLLLRLPFCGPNTLDNFHCDLPQVIKLACVDTYITELLVVANSGLLSLVCFLALLVSYGIIVGSLQGHFRESGGKALATCSSHLIVVFISFVPCIFVYLVPFSRSHMDKVASVFYTLIVPSLNPIIYTLRNRDMSNAMGRLKKRCLFLHFSRKVEQP</sequence>
<dbReference type="PROSITE" id="PS00237">
    <property type="entry name" value="G_PROTEIN_RECEP_F1_1"/>
    <property type="match status" value="1"/>
</dbReference>
<feature type="transmembrane region" description="Helical" evidence="11">
    <location>
        <begin position="100"/>
        <end position="122"/>
    </location>
</feature>
<protein>
    <recommendedName>
        <fullName evidence="11">Olfactory receptor</fullName>
    </recommendedName>
</protein>
<dbReference type="PRINTS" id="PR00237">
    <property type="entry name" value="GPCRRHODOPSN"/>
</dbReference>
<dbReference type="KEGG" id="pbi:103067595"/>
<dbReference type="GeneID" id="103067595"/>
<evidence type="ECO:0000313" key="14">
    <source>
        <dbReference type="RefSeq" id="XP_007444862.1"/>
    </source>
</evidence>
<organism evidence="13 14">
    <name type="scientific">Python bivittatus</name>
    <name type="common">Burmese python</name>
    <name type="synonym">Python molurus bivittatus</name>
    <dbReference type="NCBI Taxonomy" id="176946"/>
    <lineage>
        <taxon>Eukaryota</taxon>
        <taxon>Metazoa</taxon>
        <taxon>Chordata</taxon>
        <taxon>Craniata</taxon>
        <taxon>Vertebrata</taxon>
        <taxon>Euteleostomi</taxon>
        <taxon>Lepidosauria</taxon>
        <taxon>Squamata</taxon>
        <taxon>Bifurcata</taxon>
        <taxon>Unidentata</taxon>
        <taxon>Episquamata</taxon>
        <taxon>Toxicofera</taxon>
        <taxon>Serpentes</taxon>
        <taxon>Henophidia</taxon>
        <taxon>Pythonidae</taxon>
        <taxon>Python</taxon>
    </lineage>
</organism>
<dbReference type="SUPFAM" id="SSF81321">
    <property type="entry name" value="Family A G protein-coupled receptor-like"/>
    <property type="match status" value="1"/>
</dbReference>
<dbReference type="InterPro" id="IPR017452">
    <property type="entry name" value="GPCR_Rhodpsn_7TM"/>
</dbReference>
<keyword evidence="6 11" id="KW-0472">Membrane</keyword>
<keyword evidence="8 10" id="KW-0675">Receptor</keyword>
<accession>A0A9F2RE19</accession>
<evidence type="ECO:0000256" key="2">
    <source>
        <dbReference type="ARBA" id="ARBA00010663"/>
    </source>
</evidence>
<dbReference type="FunFam" id="1.20.1070.10:FF:000012">
    <property type="entry name" value="Olfactory receptor"/>
    <property type="match status" value="1"/>
</dbReference>
<evidence type="ECO:0000256" key="5">
    <source>
        <dbReference type="ARBA" id="ARBA00023040"/>
    </source>
</evidence>
<keyword evidence="11" id="KW-0552">Olfaction</keyword>
<dbReference type="Gene3D" id="1.20.1070.10">
    <property type="entry name" value="Rhodopsin 7-helix transmembrane proteins"/>
    <property type="match status" value="1"/>
</dbReference>
<keyword evidence="13" id="KW-1185">Reference proteome</keyword>
<feature type="domain" description="G-protein coupled receptors family 1 profile" evidence="12">
    <location>
        <begin position="42"/>
        <end position="289"/>
    </location>
</feature>
<evidence type="ECO:0000259" key="12">
    <source>
        <dbReference type="PROSITE" id="PS50262"/>
    </source>
</evidence>
<evidence type="ECO:0000256" key="8">
    <source>
        <dbReference type="ARBA" id="ARBA00023170"/>
    </source>
</evidence>
<comment type="similarity">
    <text evidence="2 10">Belongs to the G-protein coupled receptor 1 family.</text>
</comment>
<keyword evidence="11" id="KW-1003">Cell membrane</keyword>
<dbReference type="OMA" id="AYAICLM"/>